<reference evidence="3 4" key="1">
    <citation type="submission" date="2019-03" db="EMBL/GenBank/DDBJ databases">
        <title>Genomic Encyclopedia of Type Strains, Phase IV (KMG-IV): sequencing the most valuable type-strain genomes for metagenomic binning, comparative biology and taxonomic classification.</title>
        <authorList>
            <person name="Goeker M."/>
        </authorList>
    </citation>
    <scope>NUCLEOTIDE SEQUENCE [LARGE SCALE GENOMIC DNA]</scope>
    <source>
        <strain evidence="3 4">DSM 24591</strain>
    </source>
</reference>
<proteinExistence type="inferred from homology"/>
<comment type="caution">
    <text evidence="3">The sequence shown here is derived from an EMBL/GenBank/DDBJ whole genome shotgun (WGS) entry which is preliminary data.</text>
</comment>
<dbReference type="GO" id="GO:0048038">
    <property type="term" value="F:quinone binding"/>
    <property type="evidence" value="ECO:0007669"/>
    <property type="project" value="TreeGrafter"/>
</dbReference>
<dbReference type="OrthoDB" id="9806974at2"/>
<comment type="similarity">
    <text evidence="1">Belongs to the short-chain dehydrogenases/reductases (SDR) family.</text>
</comment>
<organism evidence="3 4">
    <name type="scientific">Paralcaligenes ureilyticus</name>
    <dbReference type="NCBI Taxonomy" id="627131"/>
    <lineage>
        <taxon>Bacteria</taxon>
        <taxon>Pseudomonadati</taxon>
        <taxon>Pseudomonadota</taxon>
        <taxon>Betaproteobacteria</taxon>
        <taxon>Burkholderiales</taxon>
        <taxon>Alcaligenaceae</taxon>
        <taxon>Paralcaligenes</taxon>
    </lineage>
</organism>
<dbReference type="PANTHER" id="PTHR42760:SF133">
    <property type="entry name" value="3-OXOACYL-[ACYL-CARRIER-PROTEIN] REDUCTASE"/>
    <property type="match status" value="1"/>
</dbReference>
<dbReference type="AlphaFoldDB" id="A0A4R3LZV8"/>
<dbReference type="SUPFAM" id="SSF51735">
    <property type="entry name" value="NAD(P)-binding Rossmann-fold domains"/>
    <property type="match status" value="1"/>
</dbReference>
<dbReference type="PANTHER" id="PTHR42760">
    <property type="entry name" value="SHORT-CHAIN DEHYDROGENASES/REDUCTASES FAMILY MEMBER"/>
    <property type="match status" value="1"/>
</dbReference>
<dbReference type="PRINTS" id="PR00080">
    <property type="entry name" value="SDRFAMILY"/>
</dbReference>
<dbReference type="PRINTS" id="PR00081">
    <property type="entry name" value="GDHRDH"/>
</dbReference>
<evidence type="ECO:0000313" key="4">
    <source>
        <dbReference type="Proteomes" id="UP000295525"/>
    </source>
</evidence>
<gene>
    <name evidence="3" type="ORF">EDC26_10847</name>
</gene>
<dbReference type="EMBL" id="SMAJ01000008">
    <property type="protein sequence ID" value="TCT06311.1"/>
    <property type="molecule type" value="Genomic_DNA"/>
</dbReference>
<evidence type="ECO:0000256" key="2">
    <source>
        <dbReference type="ARBA" id="ARBA00023002"/>
    </source>
</evidence>
<dbReference type="InterPro" id="IPR002347">
    <property type="entry name" value="SDR_fam"/>
</dbReference>
<dbReference type="RefSeq" id="WP_132582822.1">
    <property type="nucleotide sequence ID" value="NZ_SMAJ01000008.1"/>
</dbReference>
<dbReference type="NCBIfam" id="NF009386">
    <property type="entry name" value="PRK12745.1"/>
    <property type="match status" value="1"/>
</dbReference>
<accession>A0A4R3LZV8</accession>
<dbReference type="GO" id="GO:0016616">
    <property type="term" value="F:oxidoreductase activity, acting on the CH-OH group of donors, NAD or NADP as acceptor"/>
    <property type="evidence" value="ECO:0007669"/>
    <property type="project" value="TreeGrafter"/>
</dbReference>
<protein>
    <submittedName>
        <fullName evidence="3">NAD(P)-dependent dehydrogenase (Short-subunit alcohol dehydrogenase family)</fullName>
    </submittedName>
</protein>
<dbReference type="Pfam" id="PF13561">
    <property type="entry name" value="adh_short_C2"/>
    <property type="match status" value="1"/>
</dbReference>
<dbReference type="Gene3D" id="3.40.50.720">
    <property type="entry name" value="NAD(P)-binding Rossmann-like Domain"/>
    <property type="match status" value="1"/>
</dbReference>
<dbReference type="FunFam" id="3.40.50.720:FF:000084">
    <property type="entry name" value="Short-chain dehydrogenase reductase"/>
    <property type="match status" value="1"/>
</dbReference>
<evidence type="ECO:0000313" key="3">
    <source>
        <dbReference type="EMBL" id="TCT06311.1"/>
    </source>
</evidence>
<keyword evidence="4" id="KW-1185">Reference proteome</keyword>
<dbReference type="GO" id="GO:0006633">
    <property type="term" value="P:fatty acid biosynthetic process"/>
    <property type="evidence" value="ECO:0007669"/>
    <property type="project" value="TreeGrafter"/>
</dbReference>
<name>A0A4R3LZV8_9BURK</name>
<keyword evidence="2" id="KW-0560">Oxidoreductase</keyword>
<dbReference type="Proteomes" id="UP000295525">
    <property type="component" value="Unassembled WGS sequence"/>
</dbReference>
<dbReference type="InterPro" id="IPR036291">
    <property type="entry name" value="NAD(P)-bd_dom_sf"/>
</dbReference>
<sequence length="255" mass="27796">MGRPVAFITGARRGIGKAISVSLAKKGFDLYLSDKVIDDDARQTREIVQSLGARVEFKELDISDLSCHGPAFEDACRRFGKVDCLVNNAGIGAPSRGDMLEVSEENFDQLIAVNLKGAFFLTQQAGRYFSKFPKQDHPRSIVNVSSISAISASITRAEYCISKSAIPMSTKLFALRLAEYDVAVFEVRPGIIRTDMTQGVTALYDELIAQGISPIKRWGEPEDVGRVVAGLASGDFEFSTGSVFYADGGMHIQRL</sequence>
<evidence type="ECO:0000256" key="1">
    <source>
        <dbReference type="ARBA" id="ARBA00006484"/>
    </source>
</evidence>